<evidence type="ECO:0000256" key="1">
    <source>
        <dbReference type="PROSITE-ProRule" id="PRU01263"/>
    </source>
</evidence>
<dbReference type="AlphaFoldDB" id="A0A182WWH1"/>
<dbReference type="Gene3D" id="3.40.1800.20">
    <property type="match status" value="1"/>
</dbReference>
<feature type="binding site" evidence="1">
    <location>
        <position position="9"/>
    </location>
    <ligand>
        <name>Zn(2+)</name>
        <dbReference type="ChEBI" id="CHEBI:29105"/>
    </ligand>
</feature>
<organism evidence="3 4">
    <name type="scientific">Anopheles quadriannulatus</name>
    <name type="common">Mosquito</name>
    <dbReference type="NCBI Taxonomy" id="34691"/>
    <lineage>
        <taxon>Eukaryota</taxon>
        <taxon>Metazoa</taxon>
        <taxon>Ecdysozoa</taxon>
        <taxon>Arthropoda</taxon>
        <taxon>Hexapoda</taxon>
        <taxon>Insecta</taxon>
        <taxon>Pterygota</taxon>
        <taxon>Neoptera</taxon>
        <taxon>Endopterygota</taxon>
        <taxon>Diptera</taxon>
        <taxon>Nematocera</taxon>
        <taxon>Culicoidea</taxon>
        <taxon>Culicidae</taxon>
        <taxon>Anophelinae</taxon>
        <taxon>Anopheles</taxon>
    </lineage>
</organism>
<feature type="binding site" evidence="1">
    <location>
        <position position="55"/>
    </location>
    <ligand>
        <name>Zn(2+)</name>
        <dbReference type="ChEBI" id="CHEBI:29105"/>
    </ligand>
</feature>
<dbReference type="EnsemblMetazoa" id="AQUA001879-RA">
    <property type="protein sequence ID" value="AQUA001879-PA"/>
    <property type="gene ID" value="AQUA001879"/>
</dbReference>
<feature type="domain" description="ZAD" evidence="2">
    <location>
        <begin position="7"/>
        <end position="79"/>
    </location>
</feature>
<evidence type="ECO:0000313" key="4">
    <source>
        <dbReference type="Proteomes" id="UP000076407"/>
    </source>
</evidence>
<sequence length="89" mass="10034">IPTSYIANCRLCLGTEFGNRCTTIIDESLITMMKQVFPIVIVNQIGLPMNVCTECVKTVEAFYMFSSQKRKMKSEVNNLTHCQLPKIVG</sequence>
<dbReference type="SUPFAM" id="SSF57716">
    <property type="entry name" value="Glucocorticoid receptor-like (DNA-binding domain)"/>
    <property type="match status" value="1"/>
</dbReference>
<keyword evidence="1" id="KW-0479">Metal-binding</keyword>
<feature type="binding site" evidence="1">
    <location>
        <position position="52"/>
    </location>
    <ligand>
        <name>Zn(2+)</name>
        <dbReference type="ChEBI" id="CHEBI:29105"/>
    </ligand>
</feature>
<keyword evidence="1" id="KW-0862">Zinc</keyword>
<evidence type="ECO:0000313" key="3">
    <source>
        <dbReference type="EnsemblMetazoa" id="AQUA001879-PA"/>
    </source>
</evidence>
<keyword evidence="1" id="KW-0863">Zinc-finger</keyword>
<keyword evidence="4" id="KW-1185">Reference proteome</keyword>
<dbReference type="GO" id="GO:0008270">
    <property type="term" value="F:zinc ion binding"/>
    <property type="evidence" value="ECO:0007669"/>
    <property type="project" value="UniProtKB-UniRule"/>
</dbReference>
<protein>
    <recommendedName>
        <fullName evidence="2">ZAD domain-containing protein</fullName>
    </recommendedName>
</protein>
<dbReference type="GO" id="GO:0005634">
    <property type="term" value="C:nucleus"/>
    <property type="evidence" value="ECO:0007669"/>
    <property type="project" value="InterPro"/>
</dbReference>
<evidence type="ECO:0000259" key="2">
    <source>
        <dbReference type="PROSITE" id="PS51915"/>
    </source>
</evidence>
<feature type="binding site" evidence="1">
    <location>
        <position position="12"/>
    </location>
    <ligand>
        <name>Zn(2+)</name>
        <dbReference type="ChEBI" id="CHEBI:29105"/>
    </ligand>
</feature>
<dbReference type="VEuPathDB" id="VectorBase:AQUA001879"/>
<reference evidence="3" key="1">
    <citation type="submission" date="2020-05" db="UniProtKB">
        <authorList>
            <consortium name="EnsemblMetazoa"/>
        </authorList>
    </citation>
    <scope>IDENTIFICATION</scope>
    <source>
        <strain evidence="3">SANGQUA</strain>
    </source>
</reference>
<dbReference type="InterPro" id="IPR012934">
    <property type="entry name" value="Znf_AD"/>
</dbReference>
<dbReference type="Pfam" id="PF07776">
    <property type="entry name" value="zf-AD"/>
    <property type="match status" value="1"/>
</dbReference>
<proteinExistence type="predicted"/>
<accession>A0A182WWH1</accession>
<dbReference type="PROSITE" id="PS51915">
    <property type="entry name" value="ZAD"/>
    <property type="match status" value="1"/>
</dbReference>
<dbReference type="Proteomes" id="UP000076407">
    <property type="component" value="Unassembled WGS sequence"/>
</dbReference>
<name>A0A182WWH1_ANOQN</name>